<dbReference type="SUPFAM" id="SSF54427">
    <property type="entry name" value="NTF2-like"/>
    <property type="match status" value="1"/>
</dbReference>
<evidence type="ECO:0000313" key="2">
    <source>
        <dbReference type="EMBL" id="OBP83997.1"/>
    </source>
</evidence>
<sequence>MTANLPQPLADYFSAKNRHDIDAMLVPFSSDATVKDEGQTHRGSAAIRSWMEETTRKYRVTVEVADVTVNGDRWRIAGIVSGSFPGSPATLHYVFTLADDRITRLEIGA</sequence>
<organism evidence="2 3">
    <name type="scientific">Rhizobium loti</name>
    <name type="common">Mesorhizobium loti</name>
    <dbReference type="NCBI Taxonomy" id="381"/>
    <lineage>
        <taxon>Bacteria</taxon>
        <taxon>Pseudomonadati</taxon>
        <taxon>Pseudomonadota</taxon>
        <taxon>Alphaproteobacteria</taxon>
        <taxon>Hyphomicrobiales</taxon>
        <taxon>Phyllobacteriaceae</taxon>
        <taxon>Mesorhizobium</taxon>
    </lineage>
</organism>
<protein>
    <recommendedName>
        <fullName evidence="1">SnoaL-like domain-containing protein</fullName>
    </recommendedName>
</protein>
<evidence type="ECO:0000259" key="1">
    <source>
        <dbReference type="Pfam" id="PF12680"/>
    </source>
</evidence>
<dbReference type="EMBL" id="LZTJ01000001">
    <property type="protein sequence ID" value="OBP83997.1"/>
    <property type="molecule type" value="Genomic_DNA"/>
</dbReference>
<dbReference type="Pfam" id="PF12680">
    <property type="entry name" value="SnoaL_2"/>
    <property type="match status" value="1"/>
</dbReference>
<evidence type="ECO:0000313" key="3">
    <source>
        <dbReference type="Proteomes" id="UP000093748"/>
    </source>
</evidence>
<dbReference type="OrthoDB" id="8684708at2"/>
<proteinExistence type="predicted"/>
<comment type="caution">
    <text evidence="2">The sequence shown here is derived from an EMBL/GenBank/DDBJ whole genome shotgun (WGS) entry which is preliminary data.</text>
</comment>
<dbReference type="RefSeq" id="WP_032933851.1">
    <property type="nucleotide sequence ID" value="NZ_LZTH01000015.1"/>
</dbReference>
<dbReference type="Gene3D" id="3.10.450.50">
    <property type="match status" value="1"/>
</dbReference>
<reference evidence="3" key="1">
    <citation type="submission" date="2016-06" db="EMBL/GenBank/DDBJ databases">
        <title>NZP2037 Pacbio-Illumina hybrid assembly.</title>
        <authorList>
            <person name="Ramsay J.P."/>
        </authorList>
    </citation>
    <scope>NUCLEOTIDE SEQUENCE [LARGE SCALE GENOMIC DNA]</scope>
    <source>
        <strain evidence="3">R7ANS::ICEMlSym2042</strain>
    </source>
</reference>
<dbReference type="GeneID" id="66681466"/>
<feature type="domain" description="SnoaL-like" evidence="1">
    <location>
        <begin position="10"/>
        <end position="104"/>
    </location>
</feature>
<name>A0A1A5IZ06_RHILI</name>
<dbReference type="InterPro" id="IPR037401">
    <property type="entry name" value="SnoaL-like"/>
</dbReference>
<dbReference type="AlphaFoldDB" id="A0A1A5IZ06"/>
<dbReference type="InterPro" id="IPR032710">
    <property type="entry name" value="NTF2-like_dom_sf"/>
</dbReference>
<accession>A0A1A5IZ06</accession>
<dbReference type="Proteomes" id="UP000093748">
    <property type="component" value="Unassembled WGS sequence"/>
</dbReference>
<gene>
    <name evidence="2" type="ORF">BAE39_06385</name>
</gene>